<dbReference type="PANTHER" id="PTHR11439:SF468">
    <property type="entry name" value="REVERSE TRANSCRIPTASE TY1_COPIA-TYPE DOMAIN-CONTAINING PROTEIN"/>
    <property type="match status" value="1"/>
</dbReference>
<keyword evidence="2" id="KW-1185">Reference proteome</keyword>
<evidence type="ECO:0008006" key="3">
    <source>
        <dbReference type="Google" id="ProtNLM"/>
    </source>
</evidence>
<dbReference type="Proteomes" id="UP000765509">
    <property type="component" value="Unassembled WGS sequence"/>
</dbReference>
<evidence type="ECO:0000313" key="2">
    <source>
        <dbReference type="Proteomes" id="UP000765509"/>
    </source>
</evidence>
<dbReference type="CDD" id="cd09272">
    <property type="entry name" value="RNase_HI_RT_Ty1"/>
    <property type="match status" value="1"/>
</dbReference>
<name>A0A9Q3GIX3_9BASI</name>
<dbReference type="AlphaFoldDB" id="A0A9Q3GIX3"/>
<accession>A0A9Q3GIX3</accession>
<sequence length="171" mass="18951">MLQLGGNSLSLSIFWDADFANCNVTRKLVSSFMMKVGDSCITWKSRKQSTVSTSFCKAEHKAQYEGGKEAIWTCIILKDLGVNIVYPLEICADNQGAIGLAGNSQTTDQNKHVDTIFHLTQEQIKKNKLQLSYIPSHRMPADGLTKALAKPAHLRFVTNLGLMNPKSKGEY</sequence>
<dbReference type="OrthoDB" id="3344688at2759"/>
<protein>
    <recommendedName>
        <fullName evidence="3">Copia protein</fullName>
    </recommendedName>
</protein>
<dbReference type="PANTHER" id="PTHR11439">
    <property type="entry name" value="GAG-POL-RELATED RETROTRANSPOSON"/>
    <property type="match status" value="1"/>
</dbReference>
<reference evidence="1" key="1">
    <citation type="submission" date="2021-03" db="EMBL/GenBank/DDBJ databases">
        <title>Draft genome sequence of rust myrtle Austropuccinia psidii MF-1, a brazilian biotype.</title>
        <authorList>
            <person name="Quecine M.C."/>
            <person name="Pachon D.M.R."/>
            <person name="Bonatelli M.L."/>
            <person name="Correr F.H."/>
            <person name="Franceschini L.M."/>
            <person name="Leite T.F."/>
            <person name="Margarido G.R.A."/>
            <person name="Almeida C.A."/>
            <person name="Ferrarezi J.A."/>
            <person name="Labate C.A."/>
        </authorList>
    </citation>
    <scope>NUCLEOTIDE SEQUENCE</scope>
    <source>
        <strain evidence="1">MF-1</strain>
    </source>
</reference>
<organism evidence="1 2">
    <name type="scientific">Austropuccinia psidii MF-1</name>
    <dbReference type="NCBI Taxonomy" id="1389203"/>
    <lineage>
        <taxon>Eukaryota</taxon>
        <taxon>Fungi</taxon>
        <taxon>Dikarya</taxon>
        <taxon>Basidiomycota</taxon>
        <taxon>Pucciniomycotina</taxon>
        <taxon>Pucciniomycetes</taxon>
        <taxon>Pucciniales</taxon>
        <taxon>Sphaerophragmiaceae</taxon>
        <taxon>Austropuccinia</taxon>
    </lineage>
</organism>
<evidence type="ECO:0000313" key="1">
    <source>
        <dbReference type="EMBL" id="MBW0469136.1"/>
    </source>
</evidence>
<gene>
    <name evidence="1" type="ORF">O181_008851</name>
</gene>
<comment type="caution">
    <text evidence="1">The sequence shown here is derived from an EMBL/GenBank/DDBJ whole genome shotgun (WGS) entry which is preliminary data.</text>
</comment>
<dbReference type="EMBL" id="AVOT02002089">
    <property type="protein sequence ID" value="MBW0469136.1"/>
    <property type="molecule type" value="Genomic_DNA"/>
</dbReference>
<proteinExistence type="predicted"/>